<evidence type="ECO:0000256" key="5">
    <source>
        <dbReference type="ARBA" id="ARBA00022755"/>
    </source>
</evidence>
<comment type="catalytic activity">
    <reaction evidence="7 8">
        <text>5-amino-1-(5-phospho-D-ribosyl)imidazole-4-carboxylate + L-aspartate + ATP = (2S)-2-[5-amino-1-(5-phospho-beta-D-ribosyl)imidazole-4-carboxamido]succinate + ADP + phosphate + 2 H(+)</text>
        <dbReference type="Rhea" id="RHEA:22628"/>
        <dbReference type="ChEBI" id="CHEBI:15378"/>
        <dbReference type="ChEBI" id="CHEBI:29991"/>
        <dbReference type="ChEBI" id="CHEBI:30616"/>
        <dbReference type="ChEBI" id="CHEBI:43474"/>
        <dbReference type="ChEBI" id="CHEBI:58443"/>
        <dbReference type="ChEBI" id="CHEBI:77657"/>
        <dbReference type="ChEBI" id="CHEBI:456216"/>
        <dbReference type="EC" id="6.3.2.6"/>
    </reaction>
</comment>
<evidence type="ECO:0000256" key="1">
    <source>
        <dbReference type="ARBA" id="ARBA00004672"/>
    </source>
</evidence>
<dbReference type="PANTHER" id="PTHR43599">
    <property type="entry name" value="MULTIFUNCTIONAL PROTEIN ADE2"/>
    <property type="match status" value="1"/>
</dbReference>
<dbReference type="AlphaFoldDB" id="V8C770"/>
<keyword evidence="6 8" id="KW-0067">ATP-binding</keyword>
<evidence type="ECO:0000259" key="9">
    <source>
        <dbReference type="Pfam" id="PF01259"/>
    </source>
</evidence>
<keyword evidence="3 8" id="KW-0436">Ligase</keyword>
<dbReference type="GO" id="GO:0006189">
    <property type="term" value="P:'de novo' IMP biosynthetic process"/>
    <property type="evidence" value="ECO:0007669"/>
    <property type="project" value="UniProtKB-UniRule"/>
</dbReference>
<evidence type="ECO:0000313" key="11">
    <source>
        <dbReference type="Proteomes" id="UP000018731"/>
    </source>
</evidence>
<evidence type="ECO:0000256" key="8">
    <source>
        <dbReference type="HAMAP-Rule" id="MF_00137"/>
    </source>
</evidence>
<dbReference type="InterPro" id="IPR001636">
    <property type="entry name" value="SAICAR_synth"/>
</dbReference>
<dbReference type="eggNOG" id="COG0152">
    <property type="taxonomic scope" value="Bacteria"/>
</dbReference>
<evidence type="ECO:0000256" key="2">
    <source>
        <dbReference type="ARBA" id="ARBA00010190"/>
    </source>
</evidence>
<dbReference type="InterPro" id="IPR028923">
    <property type="entry name" value="SAICAR_synt/ADE2_N"/>
</dbReference>
<dbReference type="Gene3D" id="3.30.200.20">
    <property type="entry name" value="Phosphorylase Kinase, domain 1"/>
    <property type="match status" value="1"/>
</dbReference>
<keyword evidence="4 8" id="KW-0547">Nucleotide-binding</keyword>
<evidence type="ECO:0000313" key="10">
    <source>
        <dbReference type="EMBL" id="ETD22880.1"/>
    </source>
</evidence>
<dbReference type="NCBIfam" id="TIGR00081">
    <property type="entry name" value="purC"/>
    <property type="match status" value="1"/>
</dbReference>
<dbReference type="InterPro" id="IPR033934">
    <property type="entry name" value="SAICAR_synt_PurC"/>
</dbReference>
<dbReference type="HOGENOM" id="CLU_061495_2_0_7"/>
<comment type="similarity">
    <text evidence="2 8">Belongs to the SAICAR synthetase family.</text>
</comment>
<dbReference type="PROSITE" id="PS01058">
    <property type="entry name" value="SAICAR_SYNTHETASE_2"/>
    <property type="match status" value="1"/>
</dbReference>
<dbReference type="UniPathway" id="UPA00074">
    <property type="reaction ID" value="UER00131"/>
</dbReference>
<dbReference type="PATRIC" id="fig|1357400.3.peg.2259"/>
<comment type="caution">
    <text evidence="10">The sequence shown here is derived from an EMBL/GenBank/DDBJ whole genome shotgun (WGS) entry which is preliminary data.</text>
</comment>
<protein>
    <recommendedName>
        <fullName evidence="8">Phosphoribosylaminoimidazole-succinocarboxamide synthase</fullName>
        <ecNumber evidence="8">6.3.2.6</ecNumber>
    </recommendedName>
    <alternativeName>
        <fullName evidence="8">SAICAR synthetase</fullName>
    </alternativeName>
</protein>
<comment type="pathway">
    <text evidence="1 8">Purine metabolism; IMP biosynthesis via de novo pathway; 5-amino-1-(5-phospho-D-ribosyl)imidazole-4-carboxamide from 5-amino-1-(5-phospho-D-ribosyl)imidazole-4-carboxylate: step 1/2.</text>
</comment>
<evidence type="ECO:0000256" key="3">
    <source>
        <dbReference type="ARBA" id="ARBA00022598"/>
    </source>
</evidence>
<dbReference type="GO" id="GO:0009236">
    <property type="term" value="P:cobalamin biosynthetic process"/>
    <property type="evidence" value="ECO:0007669"/>
    <property type="project" value="InterPro"/>
</dbReference>
<keyword evidence="11" id="KW-1185">Reference proteome</keyword>
<dbReference type="FunFam" id="3.30.470.20:FF:000006">
    <property type="entry name" value="Phosphoribosylaminoimidazole-succinocarboxamide synthase"/>
    <property type="match status" value="1"/>
</dbReference>
<dbReference type="Gene3D" id="3.30.470.20">
    <property type="entry name" value="ATP-grasp fold, B domain"/>
    <property type="match status" value="1"/>
</dbReference>
<dbReference type="EMBL" id="AZJI01000007">
    <property type="protein sequence ID" value="ETD22880.1"/>
    <property type="molecule type" value="Genomic_DNA"/>
</dbReference>
<dbReference type="InterPro" id="IPR018236">
    <property type="entry name" value="SAICAR_synthetase_CS"/>
</dbReference>
<gene>
    <name evidence="8" type="primary">purC</name>
    <name evidence="10" type="ORF">HMPREF2086_01679</name>
</gene>
<dbReference type="SUPFAM" id="SSF56104">
    <property type="entry name" value="SAICAR synthase-like"/>
    <property type="match status" value="1"/>
</dbReference>
<dbReference type="CDD" id="cd01415">
    <property type="entry name" value="SAICAR_synt_PurC"/>
    <property type="match status" value="1"/>
</dbReference>
<evidence type="ECO:0000256" key="7">
    <source>
        <dbReference type="ARBA" id="ARBA00048475"/>
    </source>
</evidence>
<dbReference type="OrthoDB" id="9801549at2"/>
<keyword evidence="5 8" id="KW-0658">Purine biosynthesis</keyword>
<dbReference type="PROSITE" id="PS01057">
    <property type="entry name" value="SAICAR_SYNTHETASE_1"/>
    <property type="match status" value="1"/>
</dbReference>
<accession>V8C770</accession>
<proteinExistence type="inferred from homology"/>
<dbReference type="GO" id="GO:0005524">
    <property type="term" value="F:ATP binding"/>
    <property type="evidence" value="ECO:0007669"/>
    <property type="project" value="UniProtKB-KW"/>
</dbReference>
<evidence type="ECO:0000256" key="4">
    <source>
        <dbReference type="ARBA" id="ARBA00022741"/>
    </source>
</evidence>
<dbReference type="PANTHER" id="PTHR43599:SF3">
    <property type="entry name" value="SI:DKEY-6E2.2"/>
    <property type="match status" value="1"/>
</dbReference>
<dbReference type="STRING" id="1357400.HMPREF2086_01679"/>
<evidence type="ECO:0000256" key="6">
    <source>
        <dbReference type="ARBA" id="ARBA00022840"/>
    </source>
</evidence>
<dbReference type="HAMAP" id="MF_00137">
    <property type="entry name" value="SAICAR_synth"/>
    <property type="match status" value="1"/>
</dbReference>
<dbReference type="Pfam" id="PF01259">
    <property type="entry name" value="SAICAR_synt"/>
    <property type="match status" value="1"/>
</dbReference>
<reference evidence="10 11" key="1">
    <citation type="journal article" date="2014" name="Genome Announc.">
        <title>Draft genome sequences of six enterohepatic helicobacter species isolated from humans and one from rhesus macaques.</title>
        <authorList>
            <person name="Shen Z."/>
            <person name="Sheh A."/>
            <person name="Young S.K."/>
            <person name="Abouelliel A."/>
            <person name="Ward D.V."/>
            <person name="Earl A.M."/>
            <person name="Fox J.G."/>
        </authorList>
    </citation>
    <scope>NUCLEOTIDE SEQUENCE [LARGE SCALE GENOMIC DNA]</scope>
    <source>
        <strain evidence="10 11">MIT 99-5501</strain>
    </source>
</reference>
<dbReference type="Proteomes" id="UP000018731">
    <property type="component" value="Unassembled WGS sequence"/>
</dbReference>
<name>V8C770_9HELI</name>
<feature type="domain" description="SAICAR synthetase/ADE2 N-terminal" evidence="9">
    <location>
        <begin position="12"/>
        <end position="242"/>
    </location>
</feature>
<organism evidence="10 11">
    <name type="scientific">Helicobacter macacae MIT 99-5501</name>
    <dbReference type="NCBI Taxonomy" id="1357400"/>
    <lineage>
        <taxon>Bacteria</taxon>
        <taxon>Pseudomonadati</taxon>
        <taxon>Campylobacterota</taxon>
        <taxon>Epsilonproteobacteria</taxon>
        <taxon>Campylobacterales</taxon>
        <taxon>Helicobacteraceae</taxon>
        <taxon>Helicobacter</taxon>
    </lineage>
</organism>
<dbReference type="GO" id="GO:0004639">
    <property type="term" value="F:phosphoribosylaminoimidazolesuccinocarboxamide synthase activity"/>
    <property type="evidence" value="ECO:0007669"/>
    <property type="project" value="UniProtKB-UniRule"/>
</dbReference>
<sequence length="245" mass="27594">MQTPQNLQKQNLLYEGKGKKLYATQDANLIIAEFKDDLTAFNALKKSTQEGKGSLNCLISSAIFEILAKNGVASHFVARLDESNMLCKKVSIIPLEVVVRNIATGSLSKRLGIEDGKVLPFSLVEFYYKDDLLGDPLVNDEHCELLGIIKDKNDLEILRQKALEVNKILRSFFDERGVNLVDFKLEFGREAQGGTGEILLADEISPDSCRLWDKATNKKLDKDRFRQDLGNLKEAYEEILKRIQG</sequence>
<dbReference type="RefSeq" id="WP_023928447.1">
    <property type="nucleotide sequence ID" value="NZ_KI669455.1"/>
</dbReference>
<dbReference type="InterPro" id="IPR050089">
    <property type="entry name" value="SAICAR_synthetase"/>
</dbReference>
<dbReference type="EC" id="6.3.2.6" evidence="8"/>